<feature type="region of interest" description="Disordered" evidence="1">
    <location>
        <begin position="478"/>
        <end position="498"/>
    </location>
</feature>
<dbReference type="OrthoDB" id="343158at2157"/>
<evidence type="ECO:0000313" key="2">
    <source>
        <dbReference type="EMBL" id="ESP90015.1"/>
    </source>
</evidence>
<accession>V4HH11</accession>
<dbReference type="RefSeq" id="WP_023392719.1">
    <property type="nucleotide sequence ID" value="NZ_ASGZ01000002.1"/>
</dbReference>
<gene>
    <name evidence="2" type="ORF">K933_00592</name>
</gene>
<name>V4HH11_9EURY</name>
<dbReference type="Proteomes" id="UP000017840">
    <property type="component" value="Unassembled WGS sequence"/>
</dbReference>
<comment type="caution">
    <text evidence="2">The sequence shown here is derived from an EMBL/GenBank/DDBJ whole genome shotgun (WGS) entry which is preliminary data.</text>
</comment>
<dbReference type="EMBL" id="ASGZ01000002">
    <property type="protein sequence ID" value="ESP90015.1"/>
    <property type="molecule type" value="Genomic_DNA"/>
</dbReference>
<dbReference type="eggNOG" id="arCOG10354">
    <property type="taxonomic scope" value="Archaea"/>
</dbReference>
<evidence type="ECO:0000256" key="1">
    <source>
        <dbReference type="SAM" id="MobiDB-lite"/>
    </source>
</evidence>
<protein>
    <submittedName>
        <fullName evidence="2">Uncharacterized protein</fullName>
    </submittedName>
</protein>
<organism evidence="2 3">
    <name type="scientific">Candidatus Halobonum tyrrellensis G22</name>
    <dbReference type="NCBI Taxonomy" id="1324957"/>
    <lineage>
        <taxon>Archaea</taxon>
        <taxon>Methanobacteriati</taxon>
        <taxon>Methanobacteriota</taxon>
        <taxon>Stenosarchaea group</taxon>
        <taxon>Halobacteria</taxon>
        <taxon>Halobacteriales</taxon>
        <taxon>Haloferacaceae</taxon>
        <taxon>Candidatus Halobonum</taxon>
    </lineage>
</organism>
<dbReference type="AlphaFoldDB" id="V4HH11"/>
<reference evidence="2 3" key="1">
    <citation type="journal article" date="2013" name="Genome Announc.">
        <title>Draft Genome Sequence of 'Candidatus Halobonum tyrrellensis' Strain G22, Isolated from the Hypersaline Waters of Lake Tyrrell, Australia.</title>
        <authorList>
            <person name="Ugalde J.A."/>
            <person name="Narasingarao P."/>
            <person name="Kuo S."/>
            <person name="Podell S."/>
            <person name="Allen E.E."/>
        </authorList>
    </citation>
    <scope>NUCLEOTIDE SEQUENCE [LARGE SCALE GENOMIC DNA]</scope>
    <source>
        <strain evidence="2 3">G22</strain>
    </source>
</reference>
<proteinExistence type="predicted"/>
<sequence>MTETPNHEYNAPAKGTKDWHLQLNENFAELDADIEIRGAEADKGDYEPKEGAKFEATDSGAVYYGDGSSWVLTDRQVGTLHAEDVNHTLTPQENTLEAIQALVDDTDRRTVDIKLKPGVLYEGDTQLFLDSEGPDGRGRSIRIDAYGAGVHYTGDEDAAVQIRQGQLGARSFKGRVRIEHGSWYYGPNRDGDTAVIRVDDAFGAHVMPTSVRGAENGVLAVNNEEWCEAVLLGRHREGGYEGDDTPRLRVPMYYVRAAGGGSSFPDADGTNSFRDADVKIPWASGRDGDGTGANGGITFWQDNASFHGGRVEVRGFCPDGGSLYRVDGGSYGTTAHVESEGGDEHSTAVRVNTHQPPTFVNPRVVVSKEGGTDFDYSGAGWPVAYTNNGISKPGGRTWNGGNDYLSWGKHGEISHGTTRIHVPDNTDFSWDHRWLYLCDDDGDAYASVSPERNHLTFHISEGGLRIRDNEEGWMPVQAHSHTSHGNTGDRSHLGTFASHPNAGNGDTWYCDGTGTSSEGFYGQTSSGPVQLG</sequence>
<keyword evidence="3" id="KW-1185">Reference proteome</keyword>
<evidence type="ECO:0000313" key="3">
    <source>
        <dbReference type="Proteomes" id="UP000017840"/>
    </source>
</evidence>